<sequence>MPEEDVILDRMHEVFNEDLGEHQLINENFDNLYHYTSIQGLEGIVTYGCFWVTHVKFMNDSSENSYFWGVLKEVIDDFAKMHPENSVRKGFVAELNKVMDIHTKVMNVINHYVLSFSTQSDSLSMWNYYGKNDGYCLGFSKNEIIEVMNKLNDDKNVDLVLTAQVIYDKEVQVNILRNELENVYKWFLENKDNNQWKDINNRAFSRGIASYAIERFATYASFFKHPAFRDEGEFRVYIRQTMFDNPANYRPYQGIIIPYIKVNIKKNNEEIPLESINVGPLIKHDLAVEGLERWLSTQSLTKPIDEIKLTQSNIPIRF</sequence>
<organism evidence="1 2">
    <name type="scientific">Paenibacillus bovis</name>
    <dbReference type="NCBI Taxonomy" id="1616788"/>
    <lineage>
        <taxon>Bacteria</taxon>
        <taxon>Bacillati</taxon>
        <taxon>Bacillota</taxon>
        <taxon>Bacilli</taxon>
        <taxon>Bacillales</taxon>
        <taxon>Paenibacillaceae</taxon>
        <taxon>Paenibacillus</taxon>
    </lineage>
</organism>
<dbReference type="RefSeq" id="WP_158524032.1">
    <property type="nucleotide sequence ID" value="NZ_CP021170.1"/>
</dbReference>
<keyword evidence="1" id="KW-0614">Plasmid</keyword>
<proteinExistence type="predicted"/>
<dbReference type="Proteomes" id="UP000078148">
    <property type="component" value="Plasmid unnamed1"/>
</dbReference>
<gene>
    <name evidence="1" type="ORF">AR543_p0172</name>
</gene>
<name>A0A1X9T483_9BACL</name>
<dbReference type="EMBL" id="CP021170">
    <property type="protein sequence ID" value="ARR10780.1"/>
    <property type="molecule type" value="Genomic_DNA"/>
</dbReference>
<dbReference type="AlphaFoldDB" id="A0A1X9T483"/>
<keyword evidence="2" id="KW-1185">Reference proteome</keyword>
<evidence type="ECO:0000313" key="1">
    <source>
        <dbReference type="EMBL" id="ARR10780.1"/>
    </source>
</evidence>
<dbReference type="InterPro" id="IPR021352">
    <property type="entry name" value="DUF2971"/>
</dbReference>
<dbReference type="OrthoDB" id="3034312at2"/>
<geneLocation type="plasmid" evidence="1 2">
    <name>unnamed1</name>
</geneLocation>
<protein>
    <recommendedName>
        <fullName evidence="3">DUF2971 domain-containing protein</fullName>
    </recommendedName>
</protein>
<dbReference type="Pfam" id="PF11185">
    <property type="entry name" value="DUF2971"/>
    <property type="match status" value="1"/>
</dbReference>
<evidence type="ECO:0008006" key="3">
    <source>
        <dbReference type="Google" id="ProtNLM"/>
    </source>
</evidence>
<dbReference type="KEGG" id="pbv:AR543_p0172"/>
<reference evidence="1 2" key="1">
    <citation type="journal article" date="2016" name="Int. J. Syst. Evol. Microbiol.">
        <title>Paenibacillus damxungensis sp. nov., isolated from raw yak (Bos grunniens) milk.</title>
        <authorList>
            <person name="Wu Z."/>
            <person name="Gao C."/>
            <person name="Han J."/>
            <person name="Liu Z."/>
        </authorList>
    </citation>
    <scope>NUCLEOTIDE SEQUENCE [LARGE SCALE GENOMIC DNA]</scope>
    <source>
        <strain evidence="1 2">BD3526</strain>
        <plasmid evidence="1 2">unnamed1</plasmid>
    </source>
</reference>
<accession>A0A1X9T483</accession>
<evidence type="ECO:0000313" key="2">
    <source>
        <dbReference type="Proteomes" id="UP000078148"/>
    </source>
</evidence>